<reference evidence="2" key="1">
    <citation type="journal article" date="2009" name="PLoS Genet.">
        <title>Sequencing, mapping, and analysis of 27,455 maize full-length cDNAs.</title>
        <authorList>
            <person name="Soderlund C."/>
            <person name="Descour A."/>
            <person name="Kudrna D."/>
            <person name="Bomhoff M."/>
            <person name="Boyd L."/>
            <person name="Currie J."/>
            <person name="Angelova A."/>
            <person name="Collura K."/>
            <person name="Wissotski M."/>
            <person name="Ashley E."/>
            <person name="Morrow D."/>
            <person name="Fernandes J."/>
            <person name="Walbot V."/>
            <person name="Yu Y."/>
        </authorList>
    </citation>
    <scope>NUCLEOTIDE SEQUENCE</scope>
    <source>
        <strain evidence="2">B73</strain>
    </source>
</reference>
<proteinExistence type="evidence at transcript level"/>
<dbReference type="AlphaFoldDB" id="C4J2P9"/>
<feature type="region of interest" description="Disordered" evidence="1">
    <location>
        <begin position="1"/>
        <end position="251"/>
    </location>
</feature>
<feature type="compositionally biased region" description="Basic and acidic residues" evidence="1">
    <location>
        <begin position="214"/>
        <end position="236"/>
    </location>
</feature>
<name>C4J2P9_MAIZE</name>
<evidence type="ECO:0000313" key="2">
    <source>
        <dbReference type="EMBL" id="ACR35449.1"/>
    </source>
</evidence>
<dbReference type="EMBL" id="BT085096">
    <property type="protein sequence ID" value="ACR35449.1"/>
    <property type="molecule type" value="mRNA"/>
</dbReference>
<sequence>MRETDARLAGNADEAAGAHQDIARGSQARDCVAAGDRPEARGRQKPRRHDAGEKPARPRHAEGSRRAAGGAGGGGEEQEGDGGVRDSAQGGERGAAHDEAAAGARAARGGVGQAGRRPPAHVGETQGREAPRPVRRGGAAPGRSRRVLHRVAGQGGRVHGVHEVNGGRARRGAARERAAPGVAALLAGRGRQATGHPEAGGEGHQCGEGGAGGGKERERPAQERARRQGHRREVHEAGAGVPPDQRGRRAR</sequence>
<accession>C4J2P9</accession>
<feature type="compositionally biased region" description="Basic and acidic residues" evidence="1">
    <location>
        <begin position="49"/>
        <end position="65"/>
    </location>
</feature>
<protein>
    <submittedName>
        <fullName evidence="2">Uncharacterized protein</fullName>
    </submittedName>
</protein>
<feature type="compositionally biased region" description="Gly residues" evidence="1">
    <location>
        <begin position="198"/>
        <end position="213"/>
    </location>
</feature>
<evidence type="ECO:0000256" key="1">
    <source>
        <dbReference type="SAM" id="MobiDB-lite"/>
    </source>
</evidence>
<organism evidence="2">
    <name type="scientific">Zea mays</name>
    <name type="common">Maize</name>
    <dbReference type="NCBI Taxonomy" id="4577"/>
    <lineage>
        <taxon>Eukaryota</taxon>
        <taxon>Viridiplantae</taxon>
        <taxon>Streptophyta</taxon>
        <taxon>Embryophyta</taxon>
        <taxon>Tracheophyta</taxon>
        <taxon>Spermatophyta</taxon>
        <taxon>Magnoliopsida</taxon>
        <taxon>Liliopsida</taxon>
        <taxon>Poales</taxon>
        <taxon>Poaceae</taxon>
        <taxon>PACMAD clade</taxon>
        <taxon>Panicoideae</taxon>
        <taxon>Andropogonodae</taxon>
        <taxon>Andropogoneae</taxon>
        <taxon>Tripsacinae</taxon>
        <taxon>Zea</taxon>
    </lineage>
</organism>